<gene>
    <name evidence="1" type="ORF">K0M31_007444</name>
</gene>
<accession>A0AA40GBF1</accession>
<reference evidence="1" key="1">
    <citation type="submission" date="2021-10" db="EMBL/GenBank/DDBJ databases">
        <title>Melipona bicolor Genome sequencing and assembly.</title>
        <authorList>
            <person name="Araujo N.S."/>
            <person name="Arias M.C."/>
        </authorList>
    </citation>
    <scope>NUCLEOTIDE SEQUENCE</scope>
    <source>
        <strain evidence="1">USP_2M_L1-L4_2017</strain>
        <tissue evidence="1">Whole body</tissue>
    </source>
</reference>
<evidence type="ECO:0000313" key="1">
    <source>
        <dbReference type="EMBL" id="KAK1134664.1"/>
    </source>
</evidence>
<keyword evidence="2" id="KW-1185">Reference proteome</keyword>
<dbReference type="EMBL" id="JAHYIQ010000002">
    <property type="protein sequence ID" value="KAK1134664.1"/>
    <property type="molecule type" value="Genomic_DNA"/>
</dbReference>
<evidence type="ECO:0000313" key="2">
    <source>
        <dbReference type="Proteomes" id="UP001177670"/>
    </source>
</evidence>
<proteinExistence type="predicted"/>
<name>A0AA40GBF1_9HYME</name>
<dbReference type="Proteomes" id="UP001177670">
    <property type="component" value="Unassembled WGS sequence"/>
</dbReference>
<sequence>MPSVQVEIKEQSNSVEIANISRPRIRSTGLMINGFESNQQIETVRVQTEIFRVEVLLQL</sequence>
<protein>
    <submittedName>
        <fullName evidence="1">Uncharacterized protein</fullName>
    </submittedName>
</protein>
<organism evidence="1 2">
    <name type="scientific">Melipona bicolor</name>
    <dbReference type="NCBI Taxonomy" id="60889"/>
    <lineage>
        <taxon>Eukaryota</taxon>
        <taxon>Metazoa</taxon>
        <taxon>Ecdysozoa</taxon>
        <taxon>Arthropoda</taxon>
        <taxon>Hexapoda</taxon>
        <taxon>Insecta</taxon>
        <taxon>Pterygota</taxon>
        <taxon>Neoptera</taxon>
        <taxon>Endopterygota</taxon>
        <taxon>Hymenoptera</taxon>
        <taxon>Apocrita</taxon>
        <taxon>Aculeata</taxon>
        <taxon>Apoidea</taxon>
        <taxon>Anthophila</taxon>
        <taxon>Apidae</taxon>
        <taxon>Melipona</taxon>
    </lineage>
</organism>
<comment type="caution">
    <text evidence="1">The sequence shown here is derived from an EMBL/GenBank/DDBJ whole genome shotgun (WGS) entry which is preliminary data.</text>
</comment>
<dbReference type="AlphaFoldDB" id="A0AA40GBF1"/>